<dbReference type="Proteomes" id="UP000554235">
    <property type="component" value="Unassembled WGS sequence"/>
</dbReference>
<proteinExistence type="predicted"/>
<reference evidence="2 3" key="1">
    <citation type="submission" date="2020-01" db="EMBL/GenBank/DDBJ databases">
        <title>Identification and distribution of gene clusters putatively required for synthesis of sphingolipid metabolism inhibitors in phylogenetically diverse species of the filamentous fungus Fusarium.</title>
        <authorList>
            <person name="Kim H.-S."/>
            <person name="Busman M."/>
            <person name="Brown D.W."/>
            <person name="Divon H."/>
            <person name="Uhlig S."/>
            <person name="Proctor R.H."/>
        </authorList>
    </citation>
    <scope>NUCLEOTIDE SEQUENCE [LARGE SCALE GENOMIC DNA]</scope>
    <source>
        <strain evidence="2 3">NRRL 20459</strain>
    </source>
</reference>
<dbReference type="AlphaFoldDB" id="A0A8H4KPZ2"/>
<dbReference type="EMBL" id="JAADYS010002884">
    <property type="protein sequence ID" value="KAF4453459.1"/>
    <property type="molecule type" value="Genomic_DNA"/>
</dbReference>
<keyword evidence="1" id="KW-0732">Signal</keyword>
<dbReference type="OrthoDB" id="5105252at2759"/>
<accession>A0A8H4KPZ2</accession>
<evidence type="ECO:0008006" key="4">
    <source>
        <dbReference type="Google" id="ProtNLM"/>
    </source>
</evidence>
<evidence type="ECO:0000313" key="2">
    <source>
        <dbReference type="EMBL" id="KAF4453459.1"/>
    </source>
</evidence>
<protein>
    <recommendedName>
        <fullName evidence="4">Apple domain-containing protein</fullName>
    </recommendedName>
</protein>
<keyword evidence="3" id="KW-1185">Reference proteome</keyword>
<comment type="caution">
    <text evidence="2">The sequence shown here is derived from an EMBL/GenBank/DDBJ whole genome shotgun (WGS) entry which is preliminary data.</text>
</comment>
<gene>
    <name evidence="2" type="ORF">FALBO_15980</name>
</gene>
<organism evidence="2 3">
    <name type="scientific">Fusarium albosuccineum</name>
    <dbReference type="NCBI Taxonomy" id="1237068"/>
    <lineage>
        <taxon>Eukaryota</taxon>
        <taxon>Fungi</taxon>
        <taxon>Dikarya</taxon>
        <taxon>Ascomycota</taxon>
        <taxon>Pezizomycotina</taxon>
        <taxon>Sordariomycetes</taxon>
        <taxon>Hypocreomycetidae</taxon>
        <taxon>Hypocreales</taxon>
        <taxon>Nectriaceae</taxon>
        <taxon>Fusarium</taxon>
        <taxon>Fusarium decemcellulare species complex</taxon>
    </lineage>
</organism>
<evidence type="ECO:0000313" key="3">
    <source>
        <dbReference type="Proteomes" id="UP000554235"/>
    </source>
</evidence>
<feature type="signal peptide" evidence="1">
    <location>
        <begin position="1"/>
        <end position="19"/>
    </location>
</feature>
<sequence>MVSFKLFLILFGLATEAFATATPSVVCATDLGTKLVKNVPTKTVTSSKKITIIKKIIRRVNIVIVPVVMTTTRTAQLVTTIKTAAPDTKTAARTVTSKFTISSTRTDTATITKKSTTITTKFITSTVPAPAGFTAILNAPGYVAKREVKENLKLQAIDAGKRYPQRVRCVNQIPTTSIRIVSTTVQGARVTLKATTKTKTSTVIKTTTSTKYPSDLSTTTTKTVSSHTTVWTDDTTTTTVTETVTVESQVPGEAIYDACASNNILLTANDGGRVYEWTDVTADNNPTGFGGGYTPSRCCAECAQRPTCRISLFDTTDANCYIYLAGDSSICANGQQPMFGKYLTNKNTPAKPHWIYSNGPCGQLKNGGDPSGTGIRLHRRSSLV</sequence>
<feature type="chain" id="PRO_5034262731" description="Apple domain-containing protein" evidence="1">
    <location>
        <begin position="20"/>
        <end position="384"/>
    </location>
</feature>
<name>A0A8H4KPZ2_9HYPO</name>
<evidence type="ECO:0000256" key="1">
    <source>
        <dbReference type="SAM" id="SignalP"/>
    </source>
</evidence>